<dbReference type="NCBIfam" id="TIGR01552">
    <property type="entry name" value="phd_fam"/>
    <property type="match status" value="1"/>
</dbReference>
<dbReference type="InterPro" id="IPR036165">
    <property type="entry name" value="YefM-like_sf"/>
</dbReference>
<keyword evidence="3" id="KW-1185">Reference proteome</keyword>
<protein>
    <submittedName>
        <fullName evidence="2">Type II toxin-antitoxin system prevent-host-death family antitoxin</fullName>
    </submittedName>
</protein>
<sequence length="85" mass="8915">MEPVTSLTGRDFNRDIGGAKSLAERGPVIVTDRGAPAYVLMTYETFQRLAGAGRSVADVLDDPAGYDIDFEPGAVSPGLRSADLG</sequence>
<gene>
    <name evidence="2" type="ORF">ACFQPS_04415</name>
</gene>
<dbReference type="RefSeq" id="WP_377356775.1">
    <property type="nucleotide sequence ID" value="NZ_JBHTCM010000005.1"/>
</dbReference>
<accession>A0ABW2KSP4</accession>
<dbReference type="EMBL" id="JBHTCM010000005">
    <property type="protein sequence ID" value="MFC7332395.1"/>
    <property type="molecule type" value="Genomic_DNA"/>
</dbReference>
<dbReference type="Proteomes" id="UP001596456">
    <property type="component" value="Unassembled WGS sequence"/>
</dbReference>
<dbReference type="Gene3D" id="3.40.1620.10">
    <property type="entry name" value="YefM-like domain"/>
    <property type="match status" value="1"/>
</dbReference>
<organism evidence="2 3">
    <name type="scientific">Rhodocista pekingensis</name>
    <dbReference type="NCBI Taxonomy" id="201185"/>
    <lineage>
        <taxon>Bacteria</taxon>
        <taxon>Pseudomonadati</taxon>
        <taxon>Pseudomonadota</taxon>
        <taxon>Alphaproteobacteria</taxon>
        <taxon>Rhodospirillales</taxon>
        <taxon>Azospirillaceae</taxon>
        <taxon>Rhodocista</taxon>
    </lineage>
</organism>
<evidence type="ECO:0000313" key="3">
    <source>
        <dbReference type="Proteomes" id="UP001596456"/>
    </source>
</evidence>
<reference evidence="3" key="1">
    <citation type="journal article" date="2019" name="Int. J. Syst. Evol. Microbiol.">
        <title>The Global Catalogue of Microorganisms (GCM) 10K type strain sequencing project: providing services to taxonomists for standard genome sequencing and annotation.</title>
        <authorList>
            <consortium name="The Broad Institute Genomics Platform"/>
            <consortium name="The Broad Institute Genome Sequencing Center for Infectious Disease"/>
            <person name="Wu L."/>
            <person name="Ma J."/>
        </authorList>
    </citation>
    <scope>NUCLEOTIDE SEQUENCE [LARGE SCALE GENOMIC DNA]</scope>
    <source>
        <strain evidence="3">CGMCC 1.16275</strain>
    </source>
</reference>
<comment type="similarity">
    <text evidence="1">Belongs to the phD/YefM antitoxin family.</text>
</comment>
<evidence type="ECO:0000313" key="2">
    <source>
        <dbReference type="EMBL" id="MFC7332395.1"/>
    </source>
</evidence>
<comment type="caution">
    <text evidence="2">The sequence shown here is derived from an EMBL/GenBank/DDBJ whole genome shotgun (WGS) entry which is preliminary data.</text>
</comment>
<name>A0ABW2KSP4_9PROT</name>
<dbReference type="SUPFAM" id="SSF143120">
    <property type="entry name" value="YefM-like"/>
    <property type="match status" value="1"/>
</dbReference>
<evidence type="ECO:0000256" key="1">
    <source>
        <dbReference type="ARBA" id="ARBA00009981"/>
    </source>
</evidence>
<proteinExistence type="inferred from homology"/>